<dbReference type="Proteomes" id="UP001500454">
    <property type="component" value="Unassembled WGS sequence"/>
</dbReference>
<organism evidence="9 10">
    <name type="scientific">Hymenobacter koreensis</name>
    <dbReference type="NCBI Taxonomy" id="1084523"/>
    <lineage>
        <taxon>Bacteria</taxon>
        <taxon>Pseudomonadati</taxon>
        <taxon>Bacteroidota</taxon>
        <taxon>Cytophagia</taxon>
        <taxon>Cytophagales</taxon>
        <taxon>Hymenobacteraceae</taxon>
        <taxon>Hymenobacter</taxon>
    </lineage>
</organism>
<dbReference type="EMBL" id="BAABHA010000002">
    <property type="protein sequence ID" value="GAA4378699.1"/>
    <property type="molecule type" value="Genomic_DNA"/>
</dbReference>
<protein>
    <recommendedName>
        <fullName evidence="5">Cyanophycinase</fullName>
        <ecNumber evidence="4">3.4.15.6</ecNumber>
    </recommendedName>
</protein>
<evidence type="ECO:0000256" key="6">
    <source>
        <dbReference type="ARBA" id="ARBA00022670"/>
    </source>
</evidence>
<comment type="catalytic activity">
    <reaction evidence="1">
        <text>[L-4-(L-arginin-2-N-yl)aspartate](n) + H2O = [L-4-(L-arginin-2-N-yl)aspartate](n-1) + L-4-(L-arginin-2-N-yl)aspartate</text>
        <dbReference type="Rhea" id="RHEA:12845"/>
        <dbReference type="Rhea" id="RHEA-COMP:13728"/>
        <dbReference type="Rhea" id="RHEA-COMP:13734"/>
        <dbReference type="ChEBI" id="CHEBI:15377"/>
        <dbReference type="ChEBI" id="CHEBI:137986"/>
        <dbReference type="ChEBI" id="CHEBI:137991"/>
        <dbReference type="EC" id="3.4.15.6"/>
    </reaction>
</comment>
<evidence type="ECO:0000313" key="10">
    <source>
        <dbReference type="Proteomes" id="UP001500454"/>
    </source>
</evidence>
<dbReference type="EC" id="3.4.15.6" evidence="4"/>
<comment type="similarity">
    <text evidence="3">Belongs to the peptidase S51 family.</text>
</comment>
<dbReference type="PANTHER" id="PTHR36175:SF1">
    <property type="entry name" value="CYANOPHYCINASE"/>
    <property type="match status" value="1"/>
</dbReference>
<comment type="caution">
    <text evidence="9">The sequence shown here is derived from an EMBL/GenBank/DDBJ whole genome shotgun (WGS) entry which is preliminary data.</text>
</comment>
<reference evidence="10" key="1">
    <citation type="journal article" date="2019" name="Int. J. Syst. Evol. Microbiol.">
        <title>The Global Catalogue of Microorganisms (GCM) 10K type strain sequencing project: providing services to taxonomists for standard genome sequencing and annotation.</title>
        <authorList>
            <consortium name="The Broad Institute Genomics Platform"/>
            <consortium name="The Broad Institute Genome Sequencing Center for Infectious Disease"/>
            <person name="Wu L."/>
            <person name="Ma J."/>
        </authorList>
    </citation>
    <scope>NUCLEOTIDE SEQUENCE [LARGE SCALE GENOMIC DNA]</scope>
    <source>
        <strain evidence="10">JCM 17924</strain>
    </source>
</reference>
<dbReference type="Gene3D" id="3.40.50.880">
    <property type="match status" value="1"/>
</dbReference>
<evidence type="ECO:0000256" key="3">
    <source>
        <dbReference type="ARBA" id="ARBA00006534"/>
    </source>
</evidence>
<dbReference type="RefSeq" id="WP_345222834.1">
    <property type="nucleotide sequence ID" value="NZ_BAABHA010000002.1"/>
</dbReference>
<gene>
    <name evidence="9" type="ORF">GCM10023186_15490</name>
</gene>
<keyword evidence="8" id="KW-0720">Serine protease</keyword>
<keyword evidence="10" id="KW-1185">Reference proteome</keyword>
<dbReference type="InterPro" id="IPR005320">
    <property type="entry name" value="Peptidase_S51"/>
</dbReference>
<name>A0ABP8IXI8_9BACT</name>
<dbReference type="InterPro" id="IPR011811">
    <property type="entry name" value="Peptidase_S51_cyanophycinase"/>
</dbReference>
<evidence type="ECO:0000256" key="2">
    <source>
        <dbReference type="ARBA" id="ARBA00002039"/>
    </source>
</evidence>
<dbReference type="Pfam" id="PF03575">
    <property type="entry name" value="Peptidase_S51"/>
    <property type="match status" value="1"/>
</dbReference>
<keyword evidence="6" id="KW-0645">Protease</keyword>
<dbReference type="InterPro" id="IPR029062">
    <property type="entry name" value="Class_I_gatase-like"/>
</dbReference>
<dbReference type="CDD" id="cd03145">
    <property type="entry name" value="GAT1_cyanophycinase"/>
    <property type="match status" value="1"/>
</dbReference>
<accession>A0ABP8IXI8</accession>
<evidence type="ECO:0000256" key="7">
    <source>
        <dbReference type="ARBA" id="ARBA00022801"/>
    </source>
</evidence>
<evidence type="ECO:0000256" key="8">
    <source>
        <dbReference type="ARBA" id="ARBA00022825"/>
    </source>
</evidence>
<proteinExistence type="inferred from homology"/>
<comment type="function">
    <text evidence="2">Exopeptidase that catalyzes the hydrolytic cleavage of multi-L-arginyl-poly-L-aspartic acid (cyanophycin; a water-insoluble reserve polymer) into aspartate-arginine dipeptides.</text>
</comment>
<sequence>MAPSTKYPLGTLVALGGGDDDPVLALLNDMLPSADTPVEVVSTAAYRHPVKTGNAYVAALQELGCTQVRHLRVDAHNPGDRAATLRRLEQAGAVFFTGGDQELITEHWLRTPALRLLCERYQHDANFIVAGTSAGAAVMPSQMIVAGYGARSLTKGGMHTAAGLNLISGVIIDQHFAERGRFGRLAHAVLQHPATIGLGLGQETGIIIRNGHATEVFGDGVVMVVDGQHLVGDNLGRIGRGEPVAGQDLRVHLLVAGQHYDLRTRRVAADPHALAL</sequence>
<dbReference type="NCBIfam" id="TIGR02069">
    <property type="entry name" value="cyanophycinase"/>
    <property type="match status" value="1"/>
</dbReference>
<dbReference type="SUPFAM" id="SSF52317">
    <property type="entry name" value="Class I glutamine amidotransferase-like"/>
    <property type="match status" value="1"/>
</dbReference>
<dbReference type="PANTHER" id="PTHR36175">
    <property type="entry name" value="CYANOPHYCINASE"/>
    <property type="match status" value="1"/>
</dbReference>
<evidence type="ECO:0000256" key="5">
    <source>
        <dbReference type="ARBA" id="ARBA00015719"/>
    </source>
</evidence>
<evidence type="ECO:0000256" key="4">
    <source>
        <dbReference type="ARBA" id="ARBA00013115"/>
    </source>
</evidence>
<evidence type="ECO:0000313" key="9">
    <source>
        <dbReference type="EMBL" id="GAA4378699.1"/>
    </source>
</evidence>
<keyword evidence="7" id="KW-0378">Hydrolase</keyword>
<evidence type="ECO:0000256" key="1">
    <source>
        <dbReference type="ARBA" id="ARBA00001092"/>
    </source>
</evidence>